<dbReference type="AlphaFoldDB" id="A0A4S2N2V9"/>
<gene>
    <name evidence="1" type="ORF">EX30DRAFT_82909</name>
</gene>
<dbReference type="EMBL" id="ML220113">
    <property type="protein sequence ID" value="TGZ83478.1"/>
    <property type="molecule type" value="Genomic_DNA"/>
</dbReference>
<keyword evidence="2" id="KW-1185">Reference proteome</keyword>
<organism evidence="1 2">
    <name type="scientific">Ascodesmis nigricans</name>
    <dbReference type="NCBI Taxonomy" id="341454"/>
    <lineage>
        <taxon>Eukaryota</taxon>
        <taxon>Fungi</taxon>
        <taxon>Dikarya</taxon>
        <taxon>Ascomycota</taxon>
        <taxon>Pezizomycotina</taxon>
        <taxon>Pezizomycetes</taxon>
        <taxon>Pezizales</taxon>
        <taxon>Ascodesmidaceae</taxon>
        <taxon>Ascodesmis</taxon>
    </lineage>
</organism>
<dbReference type="InParanoid" id="A0A4S2N2V9"/>
<sequence>MSLSGFIFSAKQRNAIEPKWLQSPNFYSLLLPNSDSSLQTLCFLNFERWDLLDLNNSCDALWGFDYKEQGLMVSACTEICTARLWKPRLHHGRPDKAINLTCPTPIVFLSGAVGHKMPVSGWRRGTMSYDCQRQDATTTSGFTGDMVQQAKNMGFLRYNATFGYRVSC</sequence>
<dbReference type="Proteomes" id="UP000298138">
    <property type="component" value="Unassembled WGS sequence"/>
</dbReference>
<evidence type="ECO:0000313" key="1">
    <source>
        <dbReference type="EMBL" id="TGZ83478.1"/>
    </source>
</evidence>
<protein>
    <submittedName>
        <fullName evidence="1">Uncharacterized protein</fullName>
    </submittedName>
</protein>
<evidence type="ECO:0000313" key="2">
    <source>
        <dbReference type="Proteomes" id="UP000298138"/>
    </source>
</evidence>
<reference evidence="1 2" key="1">
    <citation type="submission" date="2019-04" db="EMBL/GenBank/DDBJ databases">
        <title>Comparative genomics and transcriptomics to analyze fruiting body development in filamentous ascomycetes.</title>
        <authorList>
            <consortium name="DOE Joint Genome Institute"/>
            <person name="Lutkenhaus R."/>
            <person name="Traeger S."/>
            <person name="Breuer J."/>
            <person name="Kuo A."/>
            <person name="Lipzen A."/>
            <person name="Pangilinan J."/>
            <person name="Dilworth D."/>
            <person name="Sandor L."/>
            <person name="Poggeler S."/>
            <person name="Barry K."/>
            <person name="Grigoriev I.V."/>
            <person name="Nowrousian M."/>
        </authorList>
    </citation>
    <scope>NUCLEOTIDE SEQUENCE [LARGE SCALE GENOMIC DNA]</scope>
    <source>
        <strain evidence="1 2">CBS 389.68</strain>
    </source>
</reference>
<proteinExistence type="predicted"/>
<accession>A0A4S2N2V9</accession>
<name>A0A4S2N2V9_9PEZI</name>